<proteinExistence type="predicted"/>
<sequence length="117" mass="12006">MARTILIVDDHPSFRSSARRVLEAGGFTVVGEAPDGASGYTAARDLRPDVVLLDVGLPDADGFVVADRIKRLADPPDVVIVSSRDPSDFGPLVSGCGACGFVAKADLSGDAVAALLP</sequence>
<evidence type="ECO:0000256" key="1">
    <source>
        <dbReference type="ARBA" id="ARBA00022553"/>
    </source>
</evidence>
<evidence type="ECO:0000256" key="2">
    <source>
        <dbReference type="PROSITE-ProRule" id="PRU00169"/>
    </source>
</evidence>
<evidence type="ECO:0000259" key="3">
    <source>
        <dbReference type="PROSITE" id="PS50110"/>
    </source>
</evidence>
<dbReference type="InterPro" id="IPR001789">
    <property type="entry name" value="Sig_transdc_resp-reg_receiver"/>
</dbReference>
<dbReference type="PANTHER" id="PTHR44591">
    <property type="entry name" value="STRESS RESPONSE REGULATOR PROTEIN 1"/>
    <property type="match status" value="1"/>
</dbReference>
<dbReference type="Pfam" id="PF00072">
    <property type="entry name" value="Response_reg"/>
    <property type="match status" value="1"/>
</dbReference>
<dbReference type="AlphaFoldDB" id="A0A840IKA0"/>
<dbReference type="InterPro" id="IPR058245">
    <property type="entry name" value="NreC/VraR/RcsB-like_REC"/>
</dbReference>
<dbReference type="PANTHER" id="PTHR44591:SF3">
    <property type="entry name" value="RESPONSE REGULATORY DOMAIN-CONTAINING PROTEIN"/>
    <property type="match status" value="1"/>
</dbReference>
<dbReference type="CDD" id="cd17535">
    <property type="entry name" value="REC_NarL-like"/>
    <property type="match status" value="1"/>
</dbReference>
<keyword evidence="1 2" id="KW-0597">Phosphoprotein</keyword>
<accession>A0A840IKA0</accession>
<evidence type="ECO:0000313" key="4">
    <source>
        <dbReference type="EMBL" id="MBB4664661.1"/>
    </source>
</evidence>
<dbReference type="GO" id="GO:0003677">
    <property type="term" value="F:DNA binding"/>
    <property type="evidence" value="ECO:0007669"/>
    <property type="project" value="UniProtKB-KW"/>
</dbReference>
<name>A0A840IKA0_9ACTN</name>
<protein>
    <submittedName>
        <fullName evidence="4">DNA-binding NarL/FixJ family response regulator</fullName>
    </submittedName>
</protein>
<dbReference type="SUPFAM" id="SSF52172">
    <property type="entry name" value="CheY-like"/>
    <property type="match status" value="1"/>
</dbReference>
<keyword evidence="4" id="KW-0238">DNA-binding</keyword>
<reference evidence="4 5" key="1">
    <citation type="submission" date="2020-08" db="EMBL/GenBank/DDBJ databases">
        <title>Genomic Encyclopedia of Archaeal and Bacterial Type Strains, Phase II (KMG-II): from individual species to whole genera.</title>
        <authorList>
            <person name="Goeker M."/>
        </authorList>
    </citation>
    <scope>NUCLEOTIDE SEQUENCE [LARGE SCALE GENOMIC DNA]</scope>
    <source>
        <strain evidence="4 5">DSM 23288</strain>
    </source>
</reference>
<dbReference type="Gene3D" id="3.40.50.2300">
    <property type="match status" value="1"/>
</dbReference>
<dbReference type="RefSeq" id="WP_183344899.1">
    <property type="nucleotide sequence ID" value="NZ_JACHNU010000008.1"/>
</dbReference>
<dbReference type="Proteomes" id="UP000585272">
    <property type="component" value="Unassembled WGS sequence"/>
</dbReference>
<dbReference type="InterPro" id="IPR011006">
    <property type="entry name" value="CheY-like_superfamily"/>
</dbReference>
<dbReference type="GO" id="GO:0000160">
    <property type="term" value="P:phosphorelay signal transduction system"/>
    <property type="evidence" value="ECO:0007669"/>
    <property type="project" value="InterPro"/>
</dbReference>
<gene>
    <name evidence="4" type="ORF">BDZ31_004276</name>
</gene>
<feature type="domain" description="Response regulatory" evidence="3">
    <location>
        <begin position="4"/>
        <end position="117"/>
    </location>
</feature>
<evidence type="ECO:0000313" key="5">
    <source>
        <dbReference type="Proteomes" id="UP000585272"/>
    </source>
</evidence>
<feature type="modified residue" description="4-aspartylphosphate" evidence="2">
    <location>
        <position position="54"/>
    </location>
</feature>
<keyword evidence="5" id="KW-1185">Reference proteome</keyword>
<dbReference type="PROSITE" id="PS50110">
    <property type="entry name" value="RESPONSE_REGULATORY"/>
    <property type="match status" value="1"/>
</dbReference>
<organism evidence="4 5">
    <name type="scientific">Conexibacter arvalis</name>
    <dbReference type="NCBI Taxonomy" id="912552"/>
    <lineage>
        <taxon>Bacteria</taxon>
        <taxon>Bacillati</taxon>
        <taxon>Actinomycetota</taxon>
        <taxon>Thermoleophilia</taxon>
        <taxon>Solirubrobacterales</taxon>
        <taxon>Conexibacteraceae</taxon>
        <taxon>Conexibacter</taxon>
    </lineage>
</organism>
<dbReference type="InterPro" id="IPR050595">
    <property type="entry name" value="Bact_response_regulator"/>
</dbReference>
<dbReference type="EMBL" id="JACHNU010000008">
    <property type="protein sequence ID" value="MBB4664661.1"/>
    <property type="molecule type" value="Genomic_DNA"/>
</dbReference>
<dbReference type="SMART" id="SM00448">
    <property type="entry name" value="REC"/>
    <property type="match status" value="1"/>
</dbReference>
<comment type="caution">
    <text evidence="4">The sequence shown here is derived from an EMBL/GenBank/DDBJ whole genome shotgun (WGS) entry which is preliminary data.</text>
</comment>